<proteinExistence type="predicted"/>
<evidence type="ECO:0000313" key="3">
    <source>
        <dbReference type="Proteomes" id="UP000548582"/>
    </source>
</evidence>
<name>A0A848EFE9_9PROT</name>
<protein>
    <recommendedName>
        <fullName evidence="4">MORN repeat-containing protein</fullName>
    </recommendedName>
</protein>
<dbReference type="AlphaFoldDB" id="A0A848EFE9"/>
<organism evidence="2 3">
    <name type="scientific">Neoroseomonas marina</name>
    <dbReference type="NCBI Taxonomy" id="1232220"/>
    <lineage>
        <taxon>Bacteria</taxon>
        <taxon>Pseudomonadati</taxon>
        <taxon>Pseudomonadota</taxon>
        <taxon>Alphaproteobacteria</taxon>
        <taxon>Acetobacterales</taxon>
        <taxon>Acetobacteraceae</taxon>
        <taxon>Neoroseomonas</taxon>
    </lineage>
</organism>
<evidence type="ECO:0000313" key="2">
    <source>
        <dbReference type="EMBL" id="NMJ42078.1"/>
    </source>
</evidence>
<dbReference type="RefSeq" id="WP_170054297.1">
    <property type="nucleotide sequence ID" value="NZ_JABBKX010000003.1"/>
</dbReference>
<sequence>MTRGTRTCLALMAMFCVAAAPPPEEERLVPGGRAGFVTDGAGGCWLWGGGLRADATDLTASWTGSCPEGPAEGEGRGEIHWREGGMPRAMIYEGTLRRGKSEGQGRLTITAGKDVLAIQQGQFRDDFFVSGRVELPGPRIVYEGGWSRSHPNGRGRLIVEGRVIQGEWRNGCLRGPRGWIAFTRPAQECEGTDT</sequence>
<dbReference type="Proteomes" id="UP000548582">
    <property type="component" value="Unassembled WGS sequence"/>
</dbReference>
<keyword evidence="1" id="KW-0732">Signal</keyword>
<comment type="caution">
    <text evidence="2">The sequence shown here is derived from an EMBL/GenBank/DDBJ whole genome shotgun (WGS) entry which is preliminary data.</text>
</comment>
<keyword evidence="3" id="KW-1185">Reference proteome</keyword>
<gene>
    <name evidence="2" type="ORF">GWK16_12560</name>
</gene>
<evidence type="ECO:0000256" key="1">
    <source>
        <dbReference type="SAM" id="SignalP"/>
    </source>
</evidence>
<reference evidence="2 3" key="1">
    <citation type="submission" date="2020-03" db="EMBL/GenBank/DDBJ databases">
        <authorList>
            <person name="Sun Q."/>
        </authorList>
    </citation>
    <scope>NUCLEOTIDE SEQUENCE [LARGE SCALE GENOMIC DNA]</scope>
    <source>
        <strain evidence="2 3">JC162</strain>
    </source>
</reference>
<accession>A0A848EFE9</accession>
<dbReference type="EMBL" id="JABBKX010000003">
    <property type="protein sequence ID" value="NMJ42078.1"/>
    <property type="molecule type" value="Genomic_DNA"/>
</dbReference>
<feature type="chain" id="PRO_5032904825" description="MORN repeat-containing protein" evidence="1">
    <location>
        <begin position="20"/>
        <end position="194"/>
    </location>
</feature>
<dbReference type="SUPFAM" id="SSF82185">
    <property type="entry name" value="Histone H3 K4-specific methyltransferase SET7/9 N-terminal domain"/>
    <property type="match status" value="1"/>
</dbReference>
<evidence type="ECO:0008006" key="4">
    <source>
        <dbReference type="Google" id="ProtNLM"/>
    </source>
</evidence>
<feature type="signal peptide" evidence="1">
    <location>
        <begin position="1"/>
        <end position="19"/>
    </location>
</feature>